<organism evidence="3 4">
    <name type="scientific">Corynebacterium propinquum</name>
    <dbReference type="NCBI Taxonomy" id="43769"/>
    <lineage>
        <taxon>Bacteria</taxon>
        <taxon>Bacillati</taxon>
        <taxon>Actinomycetota</taxon>
        <taxon>Actinomycetes</taxon>
        <taxon>Mycobacteriales</taxon>
        <taxon>Corynebacteriaceae</taxon>
        <taxon>Corynebacterium</taxon>
    </lineage>
</organism>
<dbReference type="InterPro" id="IPR027417">
    <property type="entry name" value="P-loop_NTPase"/>
</dbReference>
<proteinExistence type="predicted"/>
<comment type="caution">
    <text evidence="3">The sequence shown here is derived from an EMBL/GenBank/DDBJ whole genome shotgun (WGS) entry which is preliminary data.</text>
</comment>
<dbReference type="InterPro" id="IPR025420">
    <property type="entry name" value="DUF4143"/>
</dbReference>
<dbReference type="SUPFAM" id="SSF52540">
    <property type="entry name" value="P-loop containing nucleoside triphosphate hydrolases"/>
    <property type="match status" value="1"/>
</dbReference>
<sequence length="415" mass="46069">MDYLFRAIDQQLDTLLRFASAVAIDGPKGVGKTETARRRAETEIRLDTTTGRERLRADPRFHSFEEGTILLDEWQKHPESWDYVRRAVDDGAGSGRFLLTGSATSQVGVDTHSGAGRILSVRMRPLALFEREGINPSVKLSELFESRAKISGKSTLSLNDYIEHIACSGFPGIYRAPEIVRNEYLDSYIERIVDRDLPDQGYTARNRDGLLRWLTAYAAASSTTTGYSEILDAATPGEGKKPAKSTTMTYREKLSEIWMLDPVKAWSPQRGAFAGLARAPKHQLADPALAMRLLRIPRAKLNTSRFAHFLGPLFESLATLSVRVAAESLFGSIAHCRTAKGDHEVDLIVQNQDGDVIAIEVKLAAHINDDDVEHLHWLKEKLGEDLVDMVVVNTGEHAYRRDDGVAVIPLDLFGA</sequence>
<dbReference type="AlphaFoldDB" id="A0AAP4F648"/>
<protein>
    <submittedName>
        <fullName evidence="3">DUF4143 domain-containing protein</fullName>
    </submittedName>
</protein>
<dbReference type="PANTHER" id="PTHR43566">
    <property type="entry name" value="CONSERVED PROTEIN"/>
    <property type="match status" value="1"/>
</dbReference>
<dbReference type="PANTHER" id="PTHR43566:SF2">
    <property type="entry name" value="DUF4143 DOMAIN-CONTAINING PROTEIN"/>
    <property type="match status" value="1"/>
</dbReference>
<dbReference type="Pfam" id="PF13635">
    <property type="entry name" value="DUF4143"/>
    <property type="match status" value="1"/>
</dbReference>
<evidence type="ECO:0000259" key="1">
    <source>
        <dbReference type="Pfam" id="PF13173"/>
    </source>
</evidence>
<gene>
    <name evidence="3" type="ORF">QPX54_00555</name>
</gene>
<reference evidence="3" key="1">
    <citation type="submission" date="2023-05" db="EMBL/GenBank/DDBJ databases">
        <title>Metabolic capabilities are highly conserved among human nasal-associated Corynebacterium species in pangenomic analyses.</title>
        <authorList>
            <person name="Tran T.H."/>
            <person name="Roberts A.Q."/>
            <person name="Escapa I.F."/>
            <person name="Gao W."/>
            <person name="Conlan S."/>
            <person name="Kong H."/>
            <person name="Segre J.A."/>
            <person name="Kelly M.S."/>
            <person name="Lemon K.P."/>
        </authorList>
    </citation>
    <scope>NUCLEOTIDE SEQUENCE</scope>
    <source>
        <strain evidence="3">KPL2654</strain>
    </source>
</reference>
<evidence type="ECO:0000313" key="4">
    <source>
        <dbReference type="Proteomes" id="UP001226160"/>
    </source>
</evidence>
<accession>A0AAP4F648</accession>
<evidence type="ECO:0000259" key="2">
    <source>
        <dbReference type="Pfam" id="PF13635"/>
    </source>
</evidence>
<evidence type="ECO:0000313" key="3">
    <source>
        <dbReference type="EMBL" id="MDK4325015.1"/>
    </source>
</evidence>
<dbReference type="Pfam" id="PF13173">
    <property type="entry name" value="AAA_14"/>
    <property type="match status" value="1"/>
</dbReference>
<name>A0AAP4F648_9CORY</name>
<dbReference type="Proteomes" id="UP001226160">
    <property type="component" value="Unassembled WGS sequence"/>
</dbReference>
<feature type="domain" description="AAA" evidence="1">
    <location>
        <begin position="21"/>
        <end position="130"/>
    </location>
</feature>
<feature type="domain" description="DUF4143" evidence="2">
    <location>
        <begin position="195"/>
        <end position="363"/>
    </location>
</feature>
<dbReference type="InterPro" id="IPR041682">
    <property type="entry name" value="AAA_14"/>
</dbReference>
<dbReference type="RefSeq" id="WP_284589390.1">
    <property type="nucleotide sequence ID" value="NZ_JASNVP010000001.1"/>
</dbReference>
<dbReference type="EMBL" id="JASNVP010000001">
    <property type="protein sequence ID" value="MDK4325015.1"/>
    <property type="molecule type" value="Genomic_DNA"/>
</dbReference>